<protein>
    <submittedName>
        <fullName evidence="1">Uncharacterized protein</fullName>
    </submittedName>
</protein>
<name>A0A1G8K6L2_9RHOB</name>
<dbReference type="EMBL" id="FNEJ01000004">
    <property type="protein sequence ID" value="SDI39085.1"/>
    <property type="molecule type" value="Genomic_DNA"/>
</dbReference>
<dbReference type="Proteomes" id="UP000199093">
    <property type="component" value="Unassembled WGS sequence"/>
</dbReference>
<sequence>MTLAHITADSTDAQIFHALSPAVPPAQQSGCAPMHGGTAGR</sequence>
<organism evidence="1 2">
    <name type="scientific">Salipiger marinus</name>
    <dbReference type="NCBI Taxonomy" id="555512"/>
    <lineage>
        <taxon>Bacteria</taxon>
        <taxon>Pseudomonadati</taxon>
        <taxon>Pseudomonadota</taxon>
        <taxon>Alphaproteobacteria</taxon>
        <taxon>Rhodobacterales</taxon>
        <taxon>Roseobacteraceae</taxon>
        <taxon>Salipiger</taxon>
    </lineage>
</organism>
<keyword evidence="2" id="KW-1185">Reference proteome</keyword>
<proteinExistence type="predicted"/>
<accession>A0A1G8K6L2</accession>
<gene>
    <name evidence="1" type="ORF">SAMN04487993_100461</name>
</gene>
<evidence type="ECO:0000313" key="2">
    <source>
        <dbReference type="Proteomes" id="UP000199093"/>
    </source>
</evidence>
<dbReference type="RefSeq" id="WP_278184848.1">
    <property type="nucleotide sequence ID" value="NZ_FNEJ01000004.1"/>
</dbReference>
<reference evidence="2" key="1">
    <citation type="submission" date="2016-10" db="EMBL/GenBank/DDBJ databases">
        <authorList>
            <person name="Varghese N."/>
            <person name="Submissions S."/>
        </authorList>
    </citation>
    <scope>NUCLEOTIDE SEQUENCE [LARGE SCALE GENOMIC DNA]</scope>
    <source>
        <strain evidence="2">DSM 26424</strain>
    </source>
</reference>
<evidence type="ECO:0000313" key="1">
    <source>
        <dbReference type="EMBL" id="SDI39085.1"/>
    </source>
</evidence>
<dbReference type="AlphaFoldDB" id="A0A1G8K6L2"/>